<feature type="chain" id="PRO_5020686265" evidence="2">
    <location>
        <begin position="28"/>
        <end position="69"/>
    </location>
</feature>
<comment type="caution">
    <text evidence="3">The sequence shown here is derived from an EMBL/GenBank/DDBJ whole genome shotgun (WGS) entry which is preliminary data.</text>
</comment>
<keyword evidence="1" id="KW-1133">Transmembrane helix</keyword>
<dbReference type="Proteomes" id="UP000292373">
    <property type="component" value="Unassembled WGS sequence"/>
</dbReference>
<organism evidence="3 4">
    <name type="scientific">Propioniciclava sinopodophylli</name>
    <dbReference type="NCBI Taxonomy" id="1837344"/>
    <lineage>
        <taxon>Bacteria</taxon>
        <taxon>Bacillati</taxon>
        <taxon>Actinomycetota</taxon>
        <taxon>Actinomycetes</taxon>
        <taxon>Propionibacteriales</taxon>
        <taxon>Propionibacteriaceae</taxon>
        <taxon>Propioniciclava</taxon>
    </lineage>
</organism>
<evidence type="ECO:0000313" key="3">
    <source>
        <dbReference type="EMBL" id="TBT84651.1"/>
    </source>
</evidence>
<accession>A0A4Q9KDC4</accession>
<feature type="signal peptide" evidence="2">
    <location>
        <begin position="1"/>
        <end position="27"/>
    </location>
</feature>
<name>A0A4Q9KDC4_9ACTN</name>
<reference evidence="3 4" key="1">
    <citation type="submission" date="2019-01" db="EMBL/GenBank/DDBJ databases">
        <title>Lactibacter flavus gen. nov., sp. nov., a novel bacterium of the family Propionibacteriaceae isolated from raw milk and dairy products.</title>
        <authorList>
            <person name="Huptas C."/>
            <person name="Wenning M."/>
            <person name="Breitenwieser F."/>
            <person name="Doll E."/>
            <person name="Von Neubeck M."/>
            <person name="Busse H.-J."/>
            <person name="Scherer S."/>
        </authorList>
    </citation>
    <scope>NUCLEOTIDE SEQUENCE [LARGE SCALE GENOMIC DNA]</scope>
    <source>
        <strain evidence="3 4">KCTC 33808</strain>
    </source>
</reference>
<keyword evidence="1" id="KW-0472">Membrane</keyword>
<dbReference type="EMBL" id="SDMQ01000007">
    <property type="protein sequence ID" value="TBT84651.1"/>
    <property type="molecule type" value="Genomic_DNA"/>
</dbReference>
<dbReference type="RefSeq" id="WP_131168073.1">
    <property type="nucleotide sequence ID" value="NZ_SDMQ01000007.1"/>
</dbReference>
<evidence type="ECO:0000256" key="2">
    <source>
        <dbReference type="SAM" id="SignalP"/>
    </source>
</evidence>
<keyword evidence="4" id="KW-1185">Reference proteome</keyword>
<protein>
    <submittedName>
        <fullName evidence="3">Uncharacterized protein</fullName>
    </submittedName>
</protein>
<keyword evidence="2" id="KW-0732">Signal</keyword>
<dbReference type="AlphaFoldDB" id="A0A4Q9KDC4"/>
<sequence>MRRAQRWVAGVATAALLTTMSASPAAAAAAGAGAPRKQDAARISGFLGGNVWTLFGFGSCAELVMELRR</sequence>
<keyword evidence="1" id="KW-0812">Transmembrane</keyword>
<proteinExistence type="predicted"/>
<feature type="transmembrane region" description="Helical" evidence="1">
    <location>
        <begin position="43"/>
        <end position="65"/>
    </location>
</feature>
<evidence type="ECO:0000256" key="1">
    <source>
        <dbReference type="SAM" id="Phobius"/>
    </source>
</evidence>
<evidence type="ECO:0000313" key="4">
    <source>
        <dbReference type="Proteomes" id="UP000292373"/>
    </source>
</evidence>
<gene>
    <name evidence="3" type="ORF">ET989_08280</name>
</gene>